<dbReference type="RefSeq" id="WP_190297284.1">
    <property type="nucleotide sequence ID" value="NZ_CP061172.1"/>
</dbReference>
<evidence type="ECO:0000313" key="2">
    <source>
        <dbReference type="Proteomes" id="UP000516384"/>
    </source>
</evidence>
<proteinExistence type="predicted"/>
<gene>
    <name evidence="1" type="ORF">IAQ67_15940</name>
</gene>
<organism evidence="1 2">
    <name type="scientific">Paenibacillus peoriae</name>
    <dbReference type="NCBI Taxonomy" id="59893"/>
    <lineage>
        <taxon>Bacteria</taxon>
        <taxon>Bacillati</taxon>
        <taxon>Bacillota</taxon>
        <taxon>Bacilli</taxon>
        <taxon>Bacillales</taxon>
        <taxon>Paenibacillaceae</taxon>
        <taxon>Paenibacillus</taxon>
    </lineage>
</organism>
<accession>A0A7H0Y2S6</accession>
<reference evidence="1 2" key="1">
    <citation type="submission" date="2020-09" db="EMBL/GenBank/DDBJ databases">
        <title>Characterization of Paenibacillus peoriae strain ZF390 with broad-spectrum antimicrobial activity as a potential biocontrol agent.</title>
        <authorList>
            <person name="Li L."/>
            <person name="Zhao Y."/>
            <person name="Li B."/>
            <person name="Xie X."/>
        </authorList>
    </citation>
    <scope>NUCLEOTIDE SEQUENCE [LARGE SCALE GENOMIC DNA]</scope>
    <source>
        <strain evidence="1 2">ZF390</strain>
    </source>
</reference>
<dbReference type="AlphaFoldDB" id="A0A7H0Y2S6"/>
<evidence type="ECO:0000313" key="1">
    <source>
        <dbReference type="EMBL" id="QNR65384.1"/>
    </source>
</evidence>
<sequence>MKKYADWYYVREAENEGLVASMDNIIERNRTDLNKELSAYFINKLPDYDSVFNENESEDVLYAINEYIQENNIDKGEIDFPITEGSDVHLLKITDNLQLKITVADEYYGSGDYSKYIAIDRFIINEYTTEQDVDSLIEFIKKYLNSVR</sequence>
<dbReference type="Proteomes" id="UP000516384">
    <property type="component" value="Chromosome"/>
</dbReference>
<name>A0A7H0Y2S6_9BACL</name>
<protein>
    <submittedName>
        <fullName evidence="1">Uncharacterized protein</fullName>
    </submittedName>
</protein>
<dbReference type="EMBL" id="CP061172">
    <property type="protein sequence ID" value="QNR65384.1"/>
    <property type="molecule type" value="Genomic_DNA"/>
</dbReference>